<sequence length="140" mass="15160">MPWGDVHLKISPYAAPLPSKANTDSVIESLFMRLSLLDASMAQGYHLLFVAAISLCQARSSDTSHGCGHRLSEYQVLNLKTEAHMTGTQPGSNSGNKNDPGFDEKSPNTQDPQIDPTEPAKTPATDKGSKDDYPPYTPDK</sequence>
<name>A0A0N8T874_PSEAP</name>
<reference evidence="2 3" key="1">
    <citation type="submission" date="2018-08" db="EMBL/GenBank/DDBJ databases">
        <title>Recombination of ecologically and evolutionarily significant loci maintains genetic cohesion in the Pseudomonas syringae species complex.</title>
        <authorList>
            <person name="Dillon M."/>
            <person name="Thakur S."/>
            <person name="Almeida R.N.D."/>
            <person name="Weir B.S."/>
            <person name="Guttman D.S."/>
        </authorList>
    </citation>
    <scope>NUCLEOTIDE SEQUENCE [LARGE SCALE GENOMIC DNA]</scope>
    <source>
        <strain evidence="2 3">ICMP 4388</strain>
    </source>
</reference>
<evidence type="ECO:0000313" key="3">
    <source>
        <dbReference type="Proteomes" id="UP000274541"/>
    </source>
</evidence>
<feature type="compositionally biased region" description="Basic and acidic residues" evidence="1">
    <location>
        <begin position="127"/>
        <end position="140"/>
    </location>
</feature>
<dbReference type="Proteomes" id="UP000274541">
    <property type="component" value="Unassembled WGS sequence"/>
</dbReference>
<feature type="compositionally biased region" description="Polar residues" evidence="1">
    <location>
        <begin position="86"/>
        <end position="97"/>
    </location>
</feature>
<comment type="caution">
    <text evidence="2">The sequence shown here is derived from an EMBL/GenBank/DDBJ whole genome shotgun (WGS) entry which is preliminary data.</text>
</comment>
<dbReference type="InterPro" id="IPR046063">
    <property type="entry name" value="DUF6021"/>
</dbReference>
<dbReference type="EMBL" id="RBPX01000112">
    <property type="protein sequence ID" value="RMO68084.1"/>
    <property type="molecule type" value="Genomic_DNA"/>
</dbReference>
<evidence type="ECO:0000313" key="2">
    <source>
        <dbReference type="EMBL" id="RMO68084.1"/>
    </source>
</evidence>
<dbReference type="Pfam" id="PF19485">
    <property type="entry name" value="DUF6021"/>
    <property type="match status" value="1"/>
</dbReference>
<dbReference type="AlphaFoldDB" id="A0A0N8T874"/>
<feature type="region of interest" description="Disordered" evidence="1">
    <location>
        <begin position="81"/>
        <end position="140"/>
    </location>
</feature>
<accession>A0A0N8T874</accession>
<gene>
    <name evidence="2" type="ORF">ALQ37_04492</name>
</gene>
<organism evidence="2 3">
    <name type="scientific">Pseudomonas syringae pv. aptata</name>
    <dbReference type="NCBI Taxonomy" id="83167"/>
    <lineage>
        <taxon>Bacteria</taxon>
        <taxon>Pseudomonadati</taxon>
        <taxon>Pseudomonadota</taxon>
        <taxon>Gammaproteobacteria</taxon>
        <taxon>Pseudomonadales</taxon>
        <taxon>Pseudomonadaceae</taxon>
        <taxon>Pseudomonas</taxon>
        <taxon>Pseudomonas syringae</taxon>
    </lineage>
</organism>
<evidence type="ECO:0000256" key="1">
    <source>
        <dbReference type="SAM" id="MobiDB-lite"/>
    </source>
</evidence>
<protein>
    <submittedName>
        <fullName evidence="2">Uncharacterized protein</fullName>
    </submittedName>
</protein>
<proteinExistence type="predicted"/>